<gene>
    <name evidence="4" type="ORF">ACERK3_07770</name>
</gene>
<keyword evidence="5" id="KW-1185">Reference proteome</keyword>
<organism evidence="4 5">
    <name type="scientific">Natronomicrosphaera hydrolytica</name>
    <dbReference type="NCBI Taxonomy" id="3242702"/>
    <lineage>
        <taxon>Bacteria</taxon>
        <taxon>Pseudomonadati</taxon>
        <taxon>Planctomycetota</taxon>
        <taxon>Phycisphaerae</taxon>
        <taxon>Phycisphaerales</taxon>
        <taxon>Phycisphaeraceae</taxon>
        <taxon>Natronomicrosphaera</taxon>
    </lineage>
</organism>
<dbReference type="EC" id="2.7.8.-" evidence="4"/>
<comment type="caution">
    <text evidence="4">The sequence shown here is derived from an EMBL/GenBank/DDBJ whole genome shotgun (WGS) entry which is preliminary data.</text>
</comment>
<dbReference type="Pfam" id="PF02397">
    <property type="entry name" value="Bac_transf"/>
    <property type="match status" value="1"/>
</dbReference>
<reference evidence="4 5" key="1">
    <citation type="submission" date="2024-08" db="EMBL/GenBank/DDBJ databases">
        <title>Whole-genome sequencing of halo(alkali)philic microorganisms from hypersaline lakes.</title>
        <authorList>
            <person name="Sorokin D.Y."/>
            <person name="Merkel A.Y."/>
            <person name="Messina E."/>
            <person name="Yakimov M."/>
        </authorList>
    </citation>
    <scope>NUCLEOTIDE SEQUENCE [LARGE SCALE GENOMIC DNA]</scope>
    <source>
        <strain evidence="4 5">AB-hyl4</strain>
    </source>
</reference>
<keyword evidence="2" id="KW-1133">Transmembrane helix</keyword>
<dbReference type="InterPro" id="IPR003362">
    <property type="entry name" value="Bact_transf"/>
</dbReference>
<feature type="domain" description="Bacterial sugar transferase" evidence="3">
    <location>
        <begin position="282"/>
        <end position="471"/>
    </location>
</feature>
<keyword evidence="4" id="KW-0808">Transferase</keyword>
<dbReference type="GO" id="GO:0016740">
    <property type="term" value="F:transferase activity"/>
    <property type="evidence" value="ECO:0007669"/>
    <property type="project" value="UniProtKB-KW"/>
</dbReference>
<dbReference type="EMBL" id="JBGUBD010000004">
    <property type="protein sequence ID" value="MFA9478192.1"/>
    <property type="molecule type" value="Genomic_DNA"/>
</dbReference>
<proteinExistence type="inferred from homology"/>
<dbReference type="RefSeq" id="WP_425345118.1">
    <property type="nucleotide sequence ID" value="NZ_JBGUBD010000004.1"/>
</dbReference>
<keyword evidence="2" id="KW-0812">Transmembrane</keyword>
<keyword evidence="2" id="KW-0472">Membrane</keyword>
<name>A0ABV4U4E4_9BACT</name>
<accession>A0ABV4U4E4</accession>
<dbReference type="PANTHER" id="PTHR30576">
    <property type="entry name" value="COLANIC BIOSYNTHESIS UDP-GLUCOSE LIPID CARRIER TRANSFERASE"/>
    <property type="match status" value="1"/>
</dbReference>
<evidence type="ECO:0000256" key="1">
    <source>
        <dbReference type="ARBA" id="ARBA00006464"/>
    </source>
</evidence>
<dbReference type="PANTHER" id="PTHR30576:SF10">
    <property type="entry name" value="SLL5057 PROTEIN"/>
    <property type="match status" value="1"/>
</dbReference>
<evidence type="ECO:0000313" key="4">
    <source>
        <dbReference type="EMBL" id="MFA9478192.1"/>
    </source>
</evidence>
<dbReference type="Proteomes" id="UP001575105">
    <property type="component" value="Unassembled WGS sequence"/>
</dbReference>
<comment type="similarity">
    <text evidence="1">Belongs to the bacterial sugar transferase family.</text>
</comment>
<sequence length="475" mass="54253">MIADLKTDSAPANAHPTVWGLTPTELHDRFWAARGVQVVRVGEPSEIVEDAELFLLMAPRLLANFALGPLVEELSWLKPDALWVRIQDQRESGYHERAVTDEAGRFVAFERDYGGADSRLGRVVLTPNSEIARIWQSASDAIAGWRELRRRVTRRRRTAMAITGKTYDRDSPDEVMDFVRQLVTVWKRPDATVERAVYHQAGTWADPDAGLTDRVRFVGPVWVGAGRLLEPDASVVGPAVLWDDPEQRPTTDRVRWNELEPHQALETPLRQPLSSSMNRLTKRAFDIAFALAALLMVLPLFPLIMLAIWLEDGRPFFFAHMRETLGGREFPCLKFRSMRNDAEQIKAQLAAVNQVDGPQFFMENDPRVTKVGRFLRKTHLDELPQLLNVLVGQMSVVGPRPSPHAENQYCPAWREARLSIRPGITGLWQVMRTRREGEDFQEWIRYDLEYVENASMTLDMKIIIKTVMIILFPNK</sequence>
<feature type="transmembrane region" description="Helical" evidence="2">
    <location>
        <begin position="287"/>
        <end position="310"/>
    </location>
</feature>
<evidence type="ECO:0000256" key="2">
    <source>
        <dbReference type="SAM" id="Phobius"/>
    </source>
</evidence>
<evidence type="ECO:0000259" key="3">
    <source>
        <dbReference type="Pfam" id="PF02397"/>
    </source>
</evidence>
<protein>
    <submittedName>
        <fullName evidence="4">Sugar transferase</fullName>
        <ecNumber evidence="4">2.7.8.-</ecNumber>
    </submittedName>
</protein>
<evidence type="ECO:0000313" key="5">
    <source>
        <dbReference type="Proteomes" id="UP001575105"/>
    </source>
</evidence>